<dbReference type="eggNOG" id="COG0597">
    <property type="taxonomic scope" value="Bacteria"/>
</dbReference>
<keyword evidence="2 9" id="KW-1003">Cell membrane</keyword>
<dbReference type="GO" id="GO:0005886">
    <property type="term" value="C:plasma membrane"/>
    <property type="evidence" value="ECO:0007669"/>
    <property type="project" value="UniProtKB-SubCell"/>
</dbReference>
<evidence type="ECO:0000256" key="7">
    <source>
        <dbReference type="ARBA" id="ARBA00022989"/>
    </source>
</evidence>
<accession>A0A084UEM1</accession>
<dbReference type="EC" id="3.4.23.36" evidence="9"/>
<evidence type="ECO:0000256" key="3">
    <source>
        <dbReference type="ARBA" id="ARBA00022670"/>
    </source>
</evidence>
<comment type="caution">
    <text evidence="11">The sequence shown here is derived from an EMBL/GenBank/DDBJ whole genome shotgun (WGS) entry which is preliminary data.</text>
</comment>
<dbReference type="Proteomes" id="UP000053675">
    <property type="component" value="Unassembled WGS sequence"/>
</dbReference>
<dbReference type="OrthoDB" id="9810259at2"/>
<keyword evidence="7 9" id="KW-1133">Transmembrane helix</keyword>
<evidence type="ECO:0000256" key="10">
    <source>
        <dbReference type="RuleBase" id="RU004181"/>
    </source>
</evidence>
<evidence type="ECO:0000313" key="12">
    <source>
        <dbReference type="Proteomes" id="UP000053675"/>
    </source>
</evidence>
<dbReference type="RefSeq" id="WP_036483321.1">
    <property type="nucleotide sequence ID" value="NZ_JMQM01000001.1"/>
</dbReference>
<comment type="subcellular location">
    <subcellularLocation>
        <location evidence="9">Cell membrane</location>
        <topology evidence="9">Multi-pass membrane protein</topology>
    </subcellularLocation>
</comment>
<dbReference type="GO" id="GO:0004190">
    <property type="term" value="F:aspartic-type endopeptidase activity"/>
    <property type="evidence" value="ECO:0007669"/>
    <property type="project" value="UniProtKB-UniRule"/>
</dbReference>
<comment type="similarity">
    <text evidence="1 9 10">Belongs to the peptidase A8 family.</text>
</comment>
<evidence type="ECO:0000256" key="9">
    <source>
        <dbReference type="HAMAP-Rule" id="MF_00161"/>
    </source>
</evidence>
<dbReference type="InterPro" id="IPR001872">
    <property type="entry name" value="Peptidase_A8"/>
</dbReference>
<dbReference type="GO" id="GO:0006508">
    <property type="term" value="P:proteolysis"/>
    <property type="evidence" value="ECO:0007669"/>
    <property type="project" value="UniProtKB-KW"/>
</dbReference>
<comment type="pathway">
    <text evidence="9">Protein modification; lipoprotein biosynthesis (signal peptide cleavage).</text>
</comment>
<sequence>MTRRQIAFASLLALIALLIDQWVKQLVQTNLPLHERVDLVPYLSLYHSQNTGVAFSMLSGVGGTWLSVLTLIVLGFILYLALKTQPHQRMSQFGFALIVGGALGNLVDRTTLGYVVDYIYFHTPSWSFAVFNLADAFITVGAGLVILDEIVGWLRGGHEPAE</sequence>
<keyword evidence="12" id="KW-1185">Reference proteome</keyword>
<feature type="transmembrane region" description="Helical" evidence="9">
    <location>
        <begin position="128"/>
        <end position="147"/>
    </location>
</feature>
<keyword evidence="3 9" id="KW-0645">Protease</keyword>
<dbReference type="PANTHER" id="PTHR33695">
    <property type="entry name" value="LIPOPROTEIN SIGNAL PEPTIDASE"/>
    <property type="match status" value="1"/>
</dbReference>
<dbReference type="PANTHER" id="PTHR33695:SF1">
    <property type="entry name" value="LIPOPROTEIN SIGNAL PEPTIDASE"/>
    <property type="match status" value="1"/>
</dbReference>
<comment type="function">
    <text evidence="9">This protein specifically catalyzes the removal of signal peptides from prolipoproteins.</text>
</comment>
<evidence type="ECO:0000256" key="6">
    <source>
        <dbReference type="ARBA" id="ARBA00022801"/>
    </source>
</evidence>
<organism evidence="11 12">
    <name type="scientific">Nitratireductor basaltis</name>
    <dbReference type="NCBI Taxonomy" id="472175"/>
    <lineage>
        <taxon>Bacteria</taxon>
        <taxon>Pseudomonadati</taxon>
        <taxon>Pseudomonadota</taxon>
        <taxon>Alphaproteobacteria</taxon>
        <taxon>Hyphomicrobiales</taxon>
        <taxon>Phyllobacteriaceae</taxon>
        <taxon>Nitratireductor</taxon>
    </lineage>
</organism>
<dbReference type="EMBL" id="JMQM01000001">
    <property type="protein sequence ID" value="KFB11407.1"/>
    <property type="molecule type" value="Genomic_DNA"/>
</dbReference>
<keyword evidence="6 9" id="KW-0378">Hydrolase</keyword>
<feature type="active site" evidence="9">
    <location>
        <position position="135"/>
    </location>
</feature>
<dbReference type="AlphaFoldDB" id="A0A084UEM1"/>
<dbReference type="PATRIC" id="fig|472175.3.peg.2447"/>
<evidence type="ECO:0000256" key="1">
    <source>
        <dbReference type="ARBA" id="ARBA00006139"/>
    </source>
</evidence>
<dbReference type="NCBIfam" id="TIGR00077">
    <property type="entry name" value="lspA"/>
    <property type="match status" value="1"/>
</dbReference>
<keyword evidence="8 9" id="KW-0472">Membrane</keyword>
<comment type="caution">
    <text evidence="9">Lacks conserved residue(s) required for the propagation of feature annotation.</text>
</comment>
<proteinExistence type="inferred from homology"/>
<dbReference type="PRINTS" id="PR00781">
    <property type="entry name" value="LIPOSIGPTASE"/>
</dbReference>
<evidence type="ECO:0000256" key="2">
    <source>
        <dbReference type="ARBA" id="ARBA00022475"/>
    </source>
</evidence>
<evidence type="ECO:0000256" key="8">
    <source>
        <dbReference type="ARBA" id="ARBA00023136"/>
    </source>
</evidence>
<feature type="transmembrane region" description="Helical" evidence="9">
    <location>
        <begin position="53"/>
        <end position="81"/>
    </location>
</feature>
<dbReference type="STRING" id="472175.EL18_02455"/>
<dbReference type="Pfam" id="PF01252">
    <property type="entry name" value="Peptidase_A8"/>
    <property type="match status" value="1"/>
</dbReference>
<dbReference type="HAMAP" id="MF_00161">
    <property type="entry name" value="LspA"/>
    <property type="match status" value="1"/>
</dbReference>
<protein>
    <recommendedName>
        <fullName evidence="9">Lipoprotein signal peptidase</fullName>
        <ecNumber evidence="9">3.4.23.36</ecNumber>
    </recommendedName>
    <alternativeName>
        <fullName evidence="9">Prolipoprotein signal peptidase</fullName>
    </alternativeName>
    <alternativeName>
        <fullName evidence="9">Signal peptidase II</fullName>
        <shortName evidence="9">SPase II</shortName>
    </alternativeName>
</protein>
<feature type="transmembrane region" description="Helical" evidence="9">
    <location>
        <begin position="93"/>
        <end position="116"/>
    </location>
</feature>
<dbReference type="UniPathway" id="UPA00665"/>
<evidence type="ECO:0000313" key="11">
    <source>
        <dbReference type="EMBL" id="KFB11407.1"/>
    </source>
</evidence>
<keyword evidence="5 9" id="KW-0064">Aspartyl protease</keyword>
<evidence type="ECO:0000256" key="4">
    <source>
        <dbReference type="ARBA" id="ARBA00022692"/>
    </source>
</evidence>
<reference evidence="11 12" key="1">
    <citation type="submission" date="2014-05" db="EMBL/GenBank/DDBJ databases">
        <title>Draft Genome Sequence of Nitratireductor basaltis Strain UMTGB225, A Marine Bacterium Isolated from Green Barrel Tunicate.</title>
        <authorList>
            <person name="Gan H.Y."/>
        </authorList>
    </citation>
    <scope>NUCLEOTIDE SEQUENCE [LARGE SCALE GENOMIC DNA]</scope>
    <source>
        <strain evidence="11 12">UMTGB225</strain>
    </source>
</reference>
<keyword evidence="4 9" id="KW-0812">Transmembrane</keyword>
<keyword evidence="11" id="KW-0449">Lipoprotein</keyword>
<evidence type="ECO:0000256" key="5">
    <source>
        <dbReference type="ARBA" id="ARBA00022750"/>
    </source>
</evidence>
<name>A0A084UEM1_9HYPH</name>
<gene>
    <name evidence="9 11" type="primary">lspA</name>
    <name evidence="11" type="ORF">EL18_02455</name>
</gene>
<feature type="active site" evidence="9">
    <location>
        <position position="117"/>
    </location>
</feature>
<comment type="catalytic activity">
    <reaction evidence="9">
        <text>Release of signal peptides from bacterial membrane prolipoproteins. Hydrolyzes -Xaa-Yaa-Zaa-|-(S,diacylglyceryl)Cys-, in which Xaa is hydrophobic (preferably Leu), and Yaa (Ala or Ser) and Zaa (Gly or Ala) have small, neutral side chains.</text>
        <dbReference type="EC" id="3.4.23.36"/>
    </reaction>
</comment>